<evidence type="ECO:0000256" key="1">
    <source>
        <dbReference type="SAM" id="MobiDB-lite"/>
    </source>
</evidence>
<feature type="region of interest" description="Disordered" evidence="1">
    <location>
        <begin position="67"/>
        <end position="109"/>
    </location>
</feature>
<reference evidence="3" key="1">
    <citation type="journal article" date="2019" name="Int. J. Syst. Evol. Microbiol.">
        <title>The Global Catalogue of Microorganisms (GCM) 10K type strain sequencing project: providing services to taxonomists for standard genome sequencing and annotation.</title>
        <authorList>
            <consortium name="The Broad Institute Genomics Platform"/>
            <consortium name="The Broad Institute Genome Sequencing Center for Infectious Disease"/>
            <person name="Wu L."/>
            <person name="Ma J."/>
        </authorList>
    </citation>
    <scope>NUCLEOTIDE SEQUENCE [LARGE SCALE GENOMIC DNA]</scope>
    <source>
        <strain evidence="3">JCM 4816</strain>
    </source>
</reference>
<keyword evidence="3" id="KW-1185">Reference proteome</keyword>
<sequence length="109" mass="11822">MPGVFRWTLDAWDAARALGMKAQINTTVTRHDLHDLPDIVRLVAEHGAMLWSAFFLVPTGRGRSLGALTAGEADGSPRSPTTRPRHWSSARYRAGCWPPAGPARSTTTG</sequence>
<proteinExistence type="predicted"/>
<dbReference type="Gene3D" id="3.20.20.70">
    <property type="entry name" value="Aldolase class I"/>
    <property type="match status" value="1"/>
</dbReference>
<dbReference type="InterPro" id="IPR013785">
    <property type="entry name" value="Aldolase_TIM"/>
</dbReference>
<evidence type="ECO:0000313" key="2">
    <source>
        <dbReference type="EMBL" id="GAA3494673.1"/>
    </source>
</evidence>
<gene>
    <name evidence="2" type="ORF">GCM10019016_017730</name>
</gene>
<dbReference type="SUPFAM" id="SSF102114">
    <property type="entry name" value="Radical SAM enzymes"/>
    <property type="match status" value="1"/>
</dbReference>
<comment type="caution">
    <text evidence="2">The sequence shown here is derived from an EMBL/GenBank/DDBJ whole genome shotgun (WGS) entry which is preliminary data.</text>
</comment>
<dbReference type="EMBL" id="BAAAXF010000018">
    <property type="protein sequence ID" value="GAA3494673.1"/>
    <property type="molecule type" value="Genomic_DNA"/>
</dbReference>
<evidence type="ECO:0000313" key="3">
    <source>
        <dbReference type="Proteomes" id="UP001501455"/>
    </source>
</evidence>
<organism evidence="2 3">
    <name type="scientific">Streptomyces prasinosporus</name>
    <dbReference type="NCBI Taxonomy" id="68256"/>
    <lineage>
        <taxon>Bacteria</taxon>
        <taxon>Bacillati</taxon>
        <taxon>Actinomycetota</taxon>
        <taxon>Actinomycetes</taxon>
        <taxon>Kitasatosporales</taxon>
        <taxon>Streptomycetaceae</taxon>
        <taxon>Streptomyces</taxon>
        <taxon>Streptomyces albogriseolus group</taxon>
    </lineage>
</organism>
<dbReference type="InterPro" id="IPR058240">
    <property type="entry name" value="rSAM_sf"/>
</dbReference>
<name>A0ABP6THI0_9ACTN</name>
<protein>
    <submittedName>
        <fullName evidence="2">Uncharacterized protein</fullName>
    </submittedName>
</protein>
<dbReference type="Proteomes" id="UP001501455">
    <property type="component" value="Unassembled WGS sequence"/>
</dbReference>
<accession>A0ABP6THI0</accession>